<reference evidence="1" key="1">
    <citation type="submission" date="2022-09" db="EMBL/GenBank/DDBJ databases">
        <authorList>
            <person name="Orihara K."/>
        </authorList>
    </citation>
    <scope>NUCLEOTIDE SEQUENCE</scope>
    <source>
        <strain evidence="1">YIT 13062</strain>
    </source>
</reference>
<dbReference type="Proteomes" id="UP001161916">
    <property type="component" value="Unassembled WGS sequence"/>
</dbReference>
<dbReference type="InterPro" id="IPR038611">
    <property type="entry name" value="Arr_sf"/>
</dbReference>
<evidence type="ECO:0000313" key="2">
    <source>
        <dbReference type="Proteomes" id="UP001161916"/>
    </source>
</evidence>
<accession>A0AA43T5Z4</accession>
<evidence type="ECO:0000313" key="1">
    <source>
        <dbReference type="EMBL" id="MDH7891198.1"/>
    </source>
</evidence>
<dbReference type="Gene3D" id="3.20.170.40">
    <property type="entry name" value="Rifampin ADP-ribosyltransferase domain"/>
    <property type="match status" value="1"/>
</dbReference>
<name>A0AA43T5Z4_9BIFI</name>
<proteinExistence type="predicted"/>
<reference evidence="1" key="2">
    <citation type="journal article" date="2023" name="Gut Microbes">
        <title>Characterization of Bifidobacterium kashiwanohense that utilizes both milk- and plant-derived oligosaccharides.</title>
        <authorList>
            <person name="Orihara K."/>
            <person name="Yahagi K."/>
            <person name="Saito Y."/>
            <person name="Watanabe Y."/>
            <person name="Sasai T."/>
            <person name="Hara T."/>
            <person name="Tsukuda N."/>
            <person name="Oki K."/>
            <person name="Fujimoto J."/>
            <person name="Matsuki T."/>
        </authorList>
    </citation>
    <scope>NUCLEOTIDE SEQUENCE</scope>
    <source>
        <strain evidence="1">YIT 13062</strain>
    </source>
</reference>
<protein>
    <submittedName>
        <fullName evidence="1">Uncharacterized protein</fullName>
    </submittedName>
</protein>
<sequence>MSVLYHGGAPDLKPGDYIEPGNSRDNYDDCPICRARREKGASAIEGTGHPEQVYCTRYRDYAALYASIYGKGDVYQVRPVGGVEDSDEDFDGCYRCDRLVVVRAVERHVTLTPKRRRKVIRLMQRMSDGPCINLLPRNATPEMVERYAAREYADMRYIMREAERSIE</sequence>
<organism evidence="1 2">
    <name type="scientific">Bifidobacterium catenulatum subsp. kashiwanohense</name>
    <dbReference type="NCBI Taxonomy" id="630129"/>
    <lineage>
        <taxon>Bacteria</taxon>
        <taxon>Bacillati</taxon>
        <taxon>Actinomycetota</taxon>
        <taxon>Actinomycetes</taxon>
        <taxon>Bifidobacteriales</taxon>
        <taxon>Bifidobacteriaceae</taxon>
        <taxon>Bifidobacterium</taxon>
    </lineage>
</organism>
<gene>
    <name evidence="1" type="ORF">OB951_11455</name>
</gene>
<dbReference type="AlphaFoldDB" id="A0AA43T5Z4"/>
<dbReference type="EMBL" id="JAOPMH010000027">
    <property type="protein sequence ID" value="MDH7891198.1"/>
    <property type="molecule type" value="Genomic_DNA"/>
</dbReference>
<comment type="caution">
    <text evidence="1">The sequence shown here is derived from an EMBL/GenBank/DDBJ whole genome shotgun (WGS) entry which is preliminary data.</text>
</comment>
<dbReference type="RefSeq" id="WP_281106239.1">
    <property type="nucleotide sequence ID" value="NZ_JAOPMH010000027.1"/>
</dbReference>